<dbReference type="RefSeq" id="WP_168876529.1">
    <property type="nucleotide sequence ID" value="NZ_JABAIM010000001.1"/>
</dbReference>
<dbReference type="Pfam" id="PF14234">
    <property type="entry name" value="DUF4336"/>
    <property type="match status" value="1"/>
</dbReference>
<dbReference type="PANTHER" id="PTHR33835">
    <property type="entry name" value="YALI0C07656P"/>
    <property type="match status" value="1"/>
</dbReference>
<dbReference type="AlphaFoldDB" id="A0A847S7F7"/>
<keyword evidence="2" id="KW-1185">Reference proteome</keyword>
<dbReference type="EMBL" id="JABAIM010000001">
    <property type="protein sequence ID" value="NLR74957.1"/>
    <property type="molecule type" value="Genomic_DNA"/>
</dbReference>
<protein>
    <submittedName>
        <fullName evidence="1">DUF4336 domain-containing protein</fullName>
    </submittedName>
</protein>
<evidence type="ECO:0000313" key="1">
    <source>
        <dbReference type="EMBL" id="NLR74957.1"/>
    </source>
</evidence>
<name>A0A847S7F7_9NEIS</name>
<organism evidence="1 2">
    <name type="scientific">Leeia aquatica</name>
    <dbReference type="NCBI Taxonomy" id="2725557"/>
    <lineage>
        <taxon>Bacteria</taxon>
        <taxon>Pseudomonadati</taxon>
        <taxon>Pseudomonadota</taxon>
        <taxon>Betaproteobacteria</taxon>
        <taxon>Neisseriales</taxon>
        <taxon>Leeiaceae</taxon>
        <taxon>Leeia</taxon>
    </lineage>
</organism>
<reference evidence="1 2" key="1">
    <citation type="submission" date="2020-04" db="EMBL/GenBank/DDBJ databases">
        <title>Draft genome of Leeia sp. IMCC25680.</title>
        <authorList>
            <person name="Song J."/>
            <person name="Cho J.-C."/>
        </authorList>
    </citation>
    <scope>NUCLEOTIDE SEQUENCE [LARGE SCALE GENOMIC DNA]</scope>
    <source>
        <strain evidence="1 2">IMCC25680</strain>
    </source>
</reference>
<dbReference type="PANTHER" id="PTHR33835:SF1">
    <property type="entry name" value="METALLO-BETA-LACTAMASE DOMAIN-CONTAINING PROTEIN"/>
    <property type="match status" value="1"/>
</dbReference>
<sequence>MTLHALAPNLWHAQHQFSVFGIQASSRMTVVRFANGQLWLHSPIRLTPELQAAVSNLGEVTWLVAPSKMHHLFVGDWQQAFPQAKLYGPRGLARKRPDLTTLQPLPEQALPEWADELLQLPIRGIPAMGESVWLHRASETLILTDLCMWIMGDVPASSRAYASLMGVRKAPNVSRLVRFVTRDKPAARDSVRQMLQWPILRVILGHNTVLEQDAKATLQQALSWFER</sequence>
<dbReference type="Proteomes" id="UP000587991">
    <property type="component" value="Unassembled WGS sequence"/>
</dbReference>
<accession>A0A847S7F7</accession>
<dbReference type="InterPro" id="IPR025638">
    <property type="entry name" value="DUF4336"/>
</dbReference>
<proteinExistence type="predicted"/>
<dbReference type="InterPro" id="IPR036866">
    <property type="entry name" value="RibonucZ/Hydroxyglut_hydro"/>
</dbReference>
<comment type="caution">
    <text evidence="1">The sequence shown here is derived from an EMBL/GenBank/DDBJ whole genome shotgun (WGS) entry which is preliminary data.</text>
</comment>
<evidence type="ECO:0000313" key="2">
    <source>
        <dbReference type="Proteomes" id="UP000587991"/>
    </source>
</evidence>
<gene>
    <name evidence="1" type="ORF">HF682_07280</name>
</gene>
<dbReference type="SUPFAM" id="SSF56281">
    <property type="entry name" value="Metallo-hydrolase/oxidoreductase"/>
    <property type="match status" value="1"/>
</dbReference>